<dbReference type="PANTHER" id="PTHR10183:SF379">
    <property type="entry name" value="CALPAIN-5"/>
    <property type="match status" value="1"/>
</dbReference>
<evidence type="ECO:0000256" key="12">
    <source>
        <dbReference type="SAM" id="SignalP"/>
    </source>
</evidence>
<keyword evidence="11" id="KW-0812">Transmembrane</keyword>
<name>A0A2R5GUF5_9STRA</name>
<dbReference type="PROSITE" id="PS50203">
    <property type="entry name" value="CALPAIN_CAT"/>
    <property type="match status" value="1"/>
</dbReference>
<dbReference type="SMART" id="SM01411">
    <property type="entry name" value="Ephrin_rec_like"/>
    <property type="match status" value="2"/>
</dbReference>
<evidence type="ECO:0000256" key="4">
    <source>
        <dbReference type="ARBA" id="ARBA00022729"/>
    </source>
</evidence>
<dbReference type="InterPro" id="IPR001300">
    <property type="entry name" value="Peptidase_C2_calpain_cat"/>
</dbReference>
<feature type="region of interest" description="Disordered" evidence="10">
    <location>
        <begin position="2501"/>
        <end position="2523"/>
    </location>
</feature>
<keyword evidence="15" id="KW-1185">Reference proteome</keyword>
<feature type="domain" description="Calpain catalytic" evidence="13">
    <location>
        <begin position="2566"/>
        <end position="2940"/>
    </location>
</feature>
<dbReference type="GO" id="GO:0006508">
    <property type="term" value="P:proteolysis"/>
    <property type="evidence" value="ECO:0007669"/>
    <property type="project" value="UniProtKB-KW"/>
</dbReference>
<feature type="chain" id="PRO_5015308052" evidence="12">
    <location>
        <begin position="25"/>
        <end position="3315"/>
    </location>
</feature>
<evidence type="ECO:0000256" key="8">
    <source>
        <dbReference type="PROSITE-ProRule" id="PRU00239"/>
    </source>
</evidence>
<dbReference type="InParanoid" id="A0A2R5GUF5"/>
<keyword evidence="11" id="KW-1133">Transmembrane helix</keyword>
<feature type="transmembrane region" description="Helical" evidence="11">
    <location>
        <begin position="1350"/>
        <end position="1371"/>
    </location>
</feature>
<feature type="transmembrane region" description="Helical" evidence="11">
    <location>
        <begin position="1241"/>
        <end position="1264"/>
    </location>
</feature>
<keyword evidence="4 12" id="KW-0732">Signal</keyword>
<protein>
    <submittedName>
        <fullName evidence="14">Calpain</fullName>
    </submittedName>
</protein>
<dbReference type="PANTHER" id="PTHR10183">
    <property type="entry name" value="CALPAIN"/>
    <property type="match status" value="1"/>
</dbReference>
<keyword evidence="2" id="KW-0645">Protease</keyword>
<comment type="caution">
    <text evidence="8">Lacks conserved residue(s) required for the propagation of feature annotation.</text>
</comment>
<feature type="transmembrane region" description="Helical" evidence="11">
    <location>
        <begin position="1323"/>
        <end position="1344"/>
    </location>
</feature>
<dbReference type="Pfam" id="PF00612">
    <property type="entry name" value="IQ"/>
    <property type="match status" value="1"/>
</dbReference>
<keyword evidence="7" id="KW-0862">Zinc</keyword>
<dbReference type="Pfam" id="PF00648">
    <property type="entry name" value="Peptidase_C2"/>
    <property type="match status" value="1"/>
</dbReference>
<feature type="transmembrane region" description="Helical" evidence="11">
    <location>
        <begin position="1181"/>
        <end position="1206"/>
    </location>
</feature>
<dbReference type="SMART" id="SM00230">
    <property type="entry name" value="CysPc"/>
    <property type="match status" value="1"/>
</dbReference>
<dbReference type="InterPro" id="IPR001781">
    <property type="entry name" value="Znf_LIM"/>
</dbReference>
<sequence>MRHCKLGLVLAALVSLAAVALMEAATSSCARLNRFDGGEDDAQCGACFPEHVSGSDAGPCRLRDFGLVPRMAEGPAVAEDDIFSTRSIARFVDLNNDGLLDMVAATYSSSKFSYYENVGTASMPSFEKTTSNSPVQDFPNNINFDAQVAFGDFTADGFPDAIVFSAFTDLDLSSSANDQKKVSLFVWSETEDKLVEAPSADIHPLQDLDGYIIRVMHLVDLNGDGKLDVLAATGGNEVLFLENTGSSESPTWTKSTLQFDVSAFSSTIQDIDTRPRQLPISDRVQDILVTDYSNNLYVLMNEGTADAPAFAKARTADGEVFSLVDDWPEDPNANLNRLVTSIASVNLFDKDTEDFVVVQAQTTPLIRVLSQIPREVSWTLVNGDADLFANLSSLVYVAPTFFDMDGDGDLDLIAGQATHASTGDIFTFKYFRNDWPSGFVEQSNEAGNPIANLTLGENIYYEEGAQASFFVSETSNETYMVLSDTTARSSLLYKRQGETFAKLEQMAFPDFGISLARNIQFVKFNASGPLQAYTIGTKIKQQHNNLQVKAYEFVSEDADPMFRELDAPAFEFPDEIIGQLEPLVRDGGSWNPNIVLYPTLSLGDMDNDGDVDVFFSVNPNSIFMWENRGTPETPDFSDSSYLTEMSLPKEDGTDWSSDEPMVAVADVDGDGDLDLVTVDQKGSYLYYVSTQSDCASQTPASLNRGECAQGRVPTEDIFTDVTNQKELEDASYSPGLWLCTTNFIGNSCERCAVGMYGPDCSQRCPTGTTTNDTLGWGVYPNFATIEDCQCSGALVRQGDECTCPPGYEFSNASGTDACVNGTDACVKCGRGTYKSGYGLEPCEKCPYGDYSDTMEMQNGINKTITGADNVSLCSCRESFDLDNETNTCLCMPGQSLDVDGQLCLPCALGSYTRGMNLAESCELCAEGLDTEHFWRIAATSIDLRECPSKAYCVPMNETEDHRRLQSLDFGDQYCSEHHTGTLCASCVEGYAKNEALQCAACDGPREAADKARLSFWILLAVFITMAPAFLVVLSTASATKNKQRRRRKKGKFNTNLTTCFLQISEFFTQAFSSCPGSKFVRCWWDAMNHKTSIFLKFAQIVVEVSAIVGIIGAGGSTADFLTNMNLGQLLKVFPLGCVITVDLYTTMLVSTMWPFAMALLVGLTVALRRYCSGNETSTKRVAIGVSTEILAFIYPGVSSTILSVFVMDNVNREQGDENPFRPLFRDPTIDFDDPKSTYWRIYAGVMVAVYPIGVLLLFIIGFFFKHRHSVECHGAKSVLVQAVAHLERPYRDGYGWYACLELVRRLALTSGFLLVQMISFEDAASFFIACNIVFITAIASIFPYRVRNDNLFAILSQLLLCMFALGVQRVGRIRVVDKSTAPFVARAIGLEVFFFFGTSLHQAIYMDVETFSPRDDNDDFLANGSDNNREEEEQASRGYGGFGFPTSLISEELELTRTDDAFRTPPNSPRNKSSVDDVDGAVINIDVEPANPERTSRLPATLSIDHHAAAEFERWPLERVRKTLQRWRRDHDETALRTNALTEEEVVDLLMDDHGQDRWNSGQGIQLCDSNNSIGPAASSNESERKGHDDDDELSSAYTISTFEGWQGNNTKRTKKPRIKHETLTKFQAHVRGRMSRRKVKTWRNLREETYFEGPSGSRRILDFFELFCSAHDTANPFDGRKTIDVLRFFAGLALLCQGKSSDKADLLLEIFAGLAPLHEAELTIMLIIISHAIVHVYTDPTLANELSMGTDEDVLEGLAQRIFRATRMASANAFCTWAIANRPLAEWAARTCEDVKIFEFVLNADRWAVVTVEDSPHDSQNQWPLGSPAIALFGKLPNASPISYVSPASPLQCLVVHAKQVQEAEEIWIGLLDDNGRTTVASARTSSRARPNASVGVHNEEFPRGMAQAFPFEVAAEHWTPQDTIGIFDRACPMGSYGAFFEQSLHRALFQQQVVSFENFPRPESKLVWFDDSAQEAPRYLHFGFGKDLVQVPYAQLVTSRSQTSFIEGDAVLARVNVQRQVPCACKGSCGPTCAWVKGSVVEAASESKLKVRFVRKEDSDSSVEEYDFSSFLTPSRIFPLAQAGKVPVNGDRLLCQRPSSTWEFFPCVVIDSGWLELRYIKGTESAAATSKQGRLCVARSRSFRLNLAPFELGDLIGTRVDEHIHCKLEFIRPEYVDASHDGDYVGLFSKHEPLSQLVPANSDLTVKVEKRHLEQASLTFDAYFFKSSRGGVFEARFFHKGAVASVSRPLFLRPLVILRDVYQEGHGFVIGQAPRMTCQLEVIDESAWTCWDRVELVAVNAQDGTESEPLGWAYVSAQRRDAQRAGIDVPETLVPGCYRWKYSGFYPETCELGKTFEVCILTEEDRLADLPPDEREEKIAADRKQRLNLLRQASSIRLQSWTRGHRVRKNVQAELNSKREQKATLEANLTEARAVLADIEKSNKRRSSNLVSRRDRERQEDAKSTVDYLEDQLAQLTAGVSAEQLEDERARIDELREISAQERQEQEENNAHEREMDRRRKLRSAREVRTWPFAFPSENGLCLDTTSSLAAAELAQWVETEGRLFTDEEFRPTLASIKDPGNAWMTYVIGSTGRDGSDGQADAQECGLVDSLVWLRPSTLFAGMGGRNEAVPLVPEKLYWRKIPEPSRHMAPEALARLEPFQMALMTLAEHSPHIVSNIIDATYAHLGMYTVKLFLKDSWKAITLDDQLPALARERGTTPLLTSANPFEVGLWVFLLEKAVAKAFGSYESAFANIESVPAALALLTGGFACSFDLASKDLFPGAEFDAWEETRPAVHASRPQGVTMPLFAAPNRVSDDDMGVIGMLKSLENRLPNLDCFSFARTGGVDCFHVQIVGIHAPSDESESFIRLRKVLGQDEEPLGRRWRWHGKWADDDEEHWTEEMRAQVSEFDPIGDGSIWMTISDFSNTFASWGFCATAKAGAMCASGTAVVEWKCSLRTCGGPRYPRAFENPVVDIEADAETLFVQLVSDHALTEVRVVQMHLSDERPHIDVLRPEAMGAAIWLRPNASMASTYRLQLQLWAPGLETLCTLRVCAIGATGKRIAVVAEDQHLTLCKSEKEAILATPDVLMLRGFPTPRPGNLHCAACGLFMGPAEDTVVLKGGARWHIACATNCSSCGQVADVMFLDRASQDMRPTCKNCWDDNYADACLECQEKGPPALVSPEVLKDPEHVALPACEALLDLVDIPKSVQSLNGDCEGCAFRERLAAADKCRHCGIAMLPDCMELVPKDKPKLHAVCQQAHIEAKSPTCAFCEAPICAIEGKFSGVPKKCRLGIVHEECYAQALAAAGRRKS</sequence>
<feature type="compositionally biased region" description="Polar residues" evidence="10">
    <location>
        <begin position="1558"/>
        <end position="1581"/>
    </location>
</feature>
<dbReference type="PROSITE" id="PS50096">
    <property type="entry name" value="IQ"/>
    <property type="match status" value="2"/>
</dbReference>
<accession>A0A2R5GUF5</accession>
<gene>
    <name evidence="14" type="ORF">FCC1311_107042</name>
</gene>
<evidence type="ECO:0000313" key="14">
    <source>
        <dbReference type="EMBL" id="GBG34480.1"/>
    </source>
</evidence>
<dbReference type="Proteomes" id="UP000241890">
    <property type="component" value="Unassembled WGS sequence"/>
</dbReference>
<evidence type="ECO:0000256" key="1">
    <source>
        <dbReference type="ARBA" id="ARBA00007623"/>
    </source>
</evidence>
<feature type="transmembrane region" description="Helical" evidence="11">
    <location>
        <begin position="1093"/>
        <end position="1113"/>
    </location>
</feature>
<feature type="region of interest" description="Disordered" evidence="10">
    <location>
        <begin position="1416"/>
        <end position="1443"/>
    </location>
</feature>
<evidence type="ECO:0000256" key="2">
    <source>
        <dbReference type="ARBA" id="ARBA00022670"/>
    </source>
</evidence>
<evidence type="ECO:0000256" key="9">
    <source>
        <dbReference type="SAM" id="Coils"/>
    </source>
</evidence>
<feature type="region of interest" description="Disordered" evidence="10">
    <location>
        <begin position="2448"/>
        <end position="2467"/>
    </location>
</feature>
<dbReference type="GO" id="GO:0046872">
    <property type="term" value="F:metal ion binding"/>
    <property type="evidence" value="ECO:0007669"/>
    <property type="project" value="UniProtKB-KW"/>
</dbReference>
<keyword evidence="6" id="KW-0788">Thiol protease</keyword>
<feature type="transmembrane region" description="Helical" evidence="11">
    <location>
        <begin position="1383"/>
        <end position="1404"/>
    </location>
</feature>
<feature type="transmembrane region" description="Helical" evidence="11">
    <location>
        <begin position="1133"/>
        <end position="1160"/>
    </location>
</feature>
<dbReference type="Gene3D" id="2.130.10.130">
    <property type="entry name" value="Integrin alpha, N-terminal"/>
    <property type="match status" value="1"/>
</dbReference>
<dbReference type="InterPro" id="IPR028994">
    <property type="entry name" value="Integrin_alpha_N"/>
</dbReference>
<organism evidence="14 15">
    <name type="scientific">Hondaea fermentalgiana</name>
    <dbReference type="NCBI Taxonomy" id="2315210"/>
    <lineage>
        <taxon>Eukaryota</taxon>
        <taxon>Sar</taxon>
        <taxon>Stramenopiles</taxon>
        <taxon>Bigyra</taxon>
        <taxon>Labyrinthulomycetes</taxon>
        <taxon>Thraustochytrida</taxon>
        <taxon>Thraustochytriidae</taxon>
        <taxon>Hondaea</taxon>
    </lineage>
</organism>
<feature type="coiled-coil region" evidence="9">
    <location>
        <begin position="2410"/>
        <end position="2444"/>
    </location>
</feature>
<evidence type="ECO:0000259" key="13">
    <source>
        <dbReference type="PROSITE" id="PS50203"/>
    </source>
</evidence>
<reference evidence="14 15" key="1">
    <citation type="submission" date="2017-12" db="EMBL/GenBank/DDBJ databases">
        <title>Sequencing, de novo assembly and annotation of complete genome of a new Thraustochytrid species, strain FCC1311.</title>
        <authorList>
            <person name="Sedici K."/>
            <person name="Godart F."/>
            <person name="Aiese Cigliano R."/>
            <person name="Sanseverino W."/>
            <person name="Barakat M."/>
            <person name="Ortet P."/>
            <person name="Marechal E."/>
            <person name="Cagnac O."/>
            <person name="Amato A."/>
        </authorList>
    </citation>
    <scope>NUCLEOTIDE SEQUENCE [LARGE SCALE GENOMIC DNA]</scope>
</reference>
<dbReference type="SMART" id="SM00132">
    <property type="entry name" value="LIM"/>
    <property type="match status" value="1"/>
</dbReference>
<evidence type="ECO:0000256" key="3">
    <source>
        <dbReference type="ARBA" id="ARBA00022723"/>
    </source>
</evidence>
<keyword evidence="5" id="KW-0378">Hydrolase</keyword>
<dbReference type="SUPFAM" id="SSF69318">
    <property type="entry name" value="Integrin alpha N-terminal domain"/>
    <property type="match status" value="2"/>
</dbReference>
<feature type="transmembrane region" description="Helical" evidence="11">
    <location>
        <begin position="1015"/>
        <end position="1039"/>
    </location>
</feature>
<evidence type="ECO:0000256" key="10">
    <source>
        <dbReference type="SAM" id="MobiDB-lite"/>
    </source>
</evidence>
<dbReference type="Pfam" id="PF13517">
    <property type="entry name" value="FG-GAP_3"/>
    <property type="match status" value="2"/>
</dbReference>
<keyword evidence="9" id="KW-0175">Coiled coil</keyword>
<feature type="compositionally biased region" description="Basic and acidic residues" evidence="10">
    <location>
        <begin position="2454"/>
        <end position="2466"/>
    </location>
</feature>
<dbReference type="OrthoDB" id="5950997at2759"/>
<dbReference type="InterPro" id="IPR038765">
    <property type="entry name" value="Papain-like_cys_pep_sf"/>
</dbReference>
<dbReference type="InterPro" id="IPR022684">
    <property type="entry name" value="Calpain_cysteine_protease"/>
</dbReference>
<comment type="similarity">
    <text evidence="1">Belongs to the peptidase C2 family.</text>
</comment>
<dbReference type="EMBL" id="BEYU01000196">
    <property type="protein sequence ID" value="GBG34480.1"/>
    <property type="molecule type" value="Genomic_DNA"/>
</dbReference>
<dbReference type="Gene3D" id="3.90.70.10">
    <property type="entry name" value="Cysteine proteinases"/>
    <property type="match status" value="1"/>
</dbReference>
<keyword evidence="3" id="KW-0479">Metal-binding</keyword>
<dbReference type="GO" id="GO:0004198">
    <property type="term" value="F:calcium-dependent cysteine-type endopeptidase activity"/>
    <property type="evidence" value="ECO:0007669"/>
    <property type="project" value="InterPro"/>
</dbReference>
<evidence type="ECO:0000256" key="6">
    <source>
        <dbReference type="ARBA" id="ARBA00022807"/>
    </source>
</evidence>
<keyword evidence="11" id="KW-0472">Membrane</keyword>
<evidence type="ECO:0000313" key="15">
    <source>
        <dbReference type="Proteomes" id="UP000241890"/>
    </source>
</evidence>
<proteinExistence type="inferred from homology"/>
<evidence type="ECO:0000256" key="7">
    <source>
        <dbReference type="ARBA" id="ARBA00022833"/>
    </source>
</evidence>
<evidence type="ECO:0000256" key="5">
    <source>
        <dbReference type="ARBA" id="ARBA00022801"/>
    </source>
</evidence>
<evidence type="ECO:0000256" key="11">
    <source>
        <dbReference type="SAM" id="Phobius"/>
    </source>
</evidence>
<dbReference type="SUPFAM" id="SSF54001">
    <property type="entry name" value="Cysteine proteinases"/>
    <property type="match status" value="1"/>
</dbReference>
<dbReference type="InterPro" id="IPR013517">
    <property type="entry name" value="FG-GAP"/>
</dbReference>
<dbReference type="InterPro" id="IPR000048">
    <property type="entry name" value="IQ_motif_EF-hand-BS"/>
</dbReference>
<dbReference type="SMART" id="SM00015">
    <property type="entry name" value="IQ"/>
    <property type="match status" value="2"/>
</dbReference>
<comment type="caution">
    <text evidence="14">The sequence shown here is derived from an EMBL/GenBank/DDBJ whole genome shotgun (WGS) entry which is preliminary data.</text>
</comment>
<feature type="region of interest" description="Disordered" evidence="10">
    <location>
        <begin position="1558"/>
        <end position="1592"/>
    </location>
</feature>
<feature type="signal peptide" evidence="12">
    <location>
        <begin position="1"/>
        <end position="24"/>
    </location>
</feature>
<dbReference type="Gene3D" id="2.10.110.10">
    <property type="entry name" value="Cysteine Rich Protein"/>
    <property type="match status" value="1"/>
</dbReference>
<feature type="region of interest" description="Disordered" evidence="10">
    <location>
        <begin position="1459"/>
        <end position="1480"/>
    </location>
</feature>